<protein>
    <recommendedName>
        <fullName evidence="1">Transcription regulator TrmB N-terminal domain-containing protein</fullName>
    </recommendedName>
</protein>
<evidence type="ECO:0000313" key="2">
    <source>
        <dbReference type="EMBL" id="KKL98956.1"/>
    </source>
</evidence>
<name>A0A0F9H7K5_9ZZZZ</name>
<dbReference type="AlphaFoldDB" id="A0A0F9H7K5"/>
<dbReference type="InterPro" id="IPR036390">
    <property type="entry name" value="WH_DNA-bd_sf"/>
</dbReference>
<accession>A0A0F9H7K5</accession>
<dbReference type="SUPFAM" id="SSF46785">
    <property type="entry name" value="Winged helix' DNA-binding domain"/>
    <property type="match status" value="1"/>
</dbReference>
<reference evidence="2" key="1">
    <citation type="journal article" date="2015" name="Nature">
        <title>Complex archaea that bridge the gap between prokaryotes and eukaryotes.</title>
        <authorList>
            <person name="Spang A."/>
            <person name="Saw J.H."/>
            <person name="Jorgensen S.L."/>
            <person name="Zaremba-Niedzwiedzka K."/>
            <person name="Martijn J."/>
            <person name="Lind A.E."/>
            <person name="van Eijk R."/>
            <person name="Schleper C."/>
            <person name="Guy L."/>
            <person name="Ettema T.J."/>
        </authorList>
    </citation>
    <scope>NUCLEOTIDE SEQUENCE</scope>
</reference>
<dbReference type="InterPro" id="IPR051797">
    <property type="entry name" value="TrmB-like"/>
</dbReference>
<dbReference type="InterPro" id="IPR002831">
    <property type="entry name" value="Tscrpt_reg_TrmB_N"/>
</dbReference>
<dbReference type="InterPro" id="IPR036388">
    <property type="entry name" value="WH-like_DNA-bd_sf"/>
</dbReference>
<dbReference type="PANTHER" id="PTHR34293">
    <property type="entry name" value="HTH-TYPE TRANSCRIPTIONAL REGULATOR TRMBL2"/>
    <property type="match status" value="1"/>
</dbReference>
<gene>
    <name evidence="2" type="ORF">LCGC14_1819250</name>
</gene>
<dbReference type="Gene3D" id="1.10.10.10">
    <property type="entry name" value="Winged helix-like DNA-binding domain superfamily/Winged helix DNA-binding domain"/>
    <property type="match status" value="1"/>
</dbReference>
<dbReference type="EMBL" id="LAZR01017790">
    <property type="protein sequence ID" value="KKL98956.1"/>
    <property type="molecule type" value="Genomic_DNA"/>
</dbReference>
<sequence length="312" mass="35236">MAHTSSRLTSLRSLNEMIELESIELSTILETDEIEVSTATAQKVVEIEQELAKILDLDDLDAHIYLNLLRMGPVTASALAKELHIDRTKAYRTIDKLLNLKIVSTTFSKPKLCIANKPEDVLINVLEKKESQLKKIRTAKDYIIKCIEETIPTNYSSNLPTFHITQGTQNIYSDVEKLIENAKGIVYIVTTLRDLSKMYHTSIPEKIKICEKNGGQVRLLTEVSNKEHLPFVSRFGATEARIGKLSSKGRMVVEQNSQMIMSDIVWGDSDQTSVESDYAICTNSSEMVNNIFILSNLLWENAKALKKRSKQE</sequence>
<proteinExistence type="predicted"/>
<feature type="domain" description="Transcription regulator TrmB N-terminal" evidence="1">
    <location>
        <begin position="52"/>
        <end position="114"/>
    </location>
</feature>
<organism evidence="2">
    <name type="scientific">marine sediment metagenome</name>
    <dbReference type="NCBI Taxonomy" id="412755"/>
    <lineage>
        <taxon>unclassified sequences</taxon>
        <taxon>metagenomes</taxon>
        <taxon>ecological metagenomes</taxon>
    </lineage>
</organism>
<comment type="caution">
    <text evidence="2">The sequence shown here is derived from an EMBL/GenBank/DDBJ whole genome shotgun (WGS) entry which is preliminary data.</text>
</comment>
<dbReference type="PANTHER" id="PTHR34293:SF1">
    <property type="entry name" value="HTH-TYPE TRANSCRIPTIONAL REGULATOR TRMBL2"/>
    <property type="match status" value="1"/>
</dbReference>
<evidence type="ECO:0000259" key="1">
    <source>
        <dbReference type="Pfam" id="PF01978"/>
    </source>
</evidence>
<dbReference type="Pfam" id="PF01978">
    <property type="entry name" value="TrmB"/>
    <property type="match status" value="1"/>
</dbReference>